<comment type="function">
    <text evidence="8">Lectin component of the HRD1 complex, which functions in endoplasmic reticulum (ER) quality control and ER-associated degradation (ERAD). Specifically recognizes and binds improperly folded glycoproteins as well as hyperglycosylated proteins, retain them in the ER, and transfers them to the ubiquitination machinery and promote their degradation. Possible targets include TRPV4 as well as hyperglycosylated HSP90B1.</text>
</comment>
<dbReference type="SUPFAM" id="SSF50911">
    <property type="entry name" value="Mannose 6-phosphate receptor domain"/>
    <property type="match status" value="1"/>
</dbReference>
<dbReference type="Ensembl" id="ENSEBUT00000004288.1">
    <property type="protein sequence ID" value="ENSEBUP00000003889.1"/>
    <property type="gene ID" value="ENSEBUG00000002743.1"/>
</dbReference>
<dbReference type="AlphaFoldDB" id="A0A8C4PXL5"/>
<evidence type="ECO:0000256" key="1">
    <source>
        <dbReference type="ARBA" id="ARBA00004319"/>
    </source>
</evidence>
<dbReference type="PROSITE" id="PS51914">
    <property type="entry name" value="MRH"/>
    <property type="match status" value="1"/>
</dbReference>
<reference evidence="12" key="2">
    <citation type="submission" date="2025-09" db="UniProtKB">
        <authorList>
            <consortium name="Ensembl"/>
        </authorList>
    </citation>
    <scope>IDENTIFICATION</scope>
</reference>
<evidence type="ECO:0000313" key="12">
    <source>
        <dbReference type="Ensembl" id="ENSEBUP00000003889.1"/>
    </source>
</evidence>
<evidence type="ECO:0000313" key="13">
    <source>
        <dbReference type="Proteomes" id="UP000694388"/>
    </source>
</evidence>
<dbReference type="GO" id="GO:0030970">
    <property type="term" value="P:retrograde protein transport, ER to cytosol"/>
    <property type="evidence" value="ECO:0007669"/>
    <property type="project" value="TreeGrafter"/>
</dbReference>
<keyword evidence="3" id="KW-0732">Signal</keyword>
<comment type="similarity">
    <text evidence="2 10">Belongs to the OS-9 family.</text>
</comment>
<evidence type="ECO:0000256" key="8">
    <source>
        <dbReference type="ARBA" id="ARBA00053710"/>
    </source>
</evidence>
<dbReference type="InterPro" id="IPR009011">
    <property type="entry name" value="Man6P_isomerase_rcpt-bd_dom_sf"/>
</dbReference>
<evidence type="ECO:0000259" key="11">
    <source>
        <dbReference type="PROSITE" id="PS51914"/>
    </source>
</evidence>
<dbReference type="OMA" id="TYELCYK"/>
<name>A0A8C4PXL5_EPTBU</name>
<comment type="function">
    <text evidence="10">Lectin involved in the quality control of the secretory pathway. As a member of the endoplasmic reticulum-associated degradation lumenal (ERAD-L) surveillance system, targets misfolded endoplasmic reticulum lumenal glycoproteins for degradation.</text>
</comment>
<dbReference type="InterPro" id="IPR012913">
    <property type="entry name" value="OS9-like_dom"/>
</dbReference>
<dbReference type="Gene3D" id="2.70.130.10">
    <property type="entry name" value="Mannose-6-phosphate receptor binding domain"/>
    <property type="match status" value="1"/>
</dbReference>
<proteinExistence type="inferred from homology"/>
<dbReference type="PANTHER" id="PTHR15414">
    <property type="entry name" value="OS-9-RELATED"/>
    <property type="match status" value="1"/>
</dbReference>
<dbReference type="GO" id="GO:0030968">
    <property type="term" value="P:endoplasmic reticulum unfolded protein response"/>
    <property type="evidence" value="ECO:0007669"/>
    <property type="project" value="UniProtKB-UniRule"/>
</dbReference>
<sequence>MLEVTSRFGQRYECLLPTQGVKLDISSAKDDKLDSHSGNVSELLQPMESEACLTKKVNWWTYEFCYGKSVKQYHMEGTEIQGEILRLGLYQSDFTWGNSTLKESRKHRLQRYHSQRYVNGTPCDLNGKARETEVRFTCEDGVQDYLHSVSEPESCVYILWVRTARICQHPMLRPPRHPPSLAVTCHPALSATQYEQHLLLRHQEEEHGNGYFVSLGLDLYSQSVTSRFVSELKHRMEQKEKERERDCLWAGDAPTAGLRDKIEGDLDRRRMWGRMTAKGGHSGEHHGYSHKLSITEVEGKTGNLWRV</sequence>
<dbReference type="GO" id="GO:0030246">
    <property type="term" value="F:carbohydrate binding"/>
    <property type="evidence" value="ECO:0007669"/>
    <property type="project" value="UniProtKB-UniRule"/>
</dbReference>
<keyword evidence="7" id="KW-0325">Glycoprotein</keyword>
<evidence type="ECO:0000256" key="10">
    <source>
        <dbReference type="RuleBase" id="RU369099"/>
    </source>
</evidence>
<dbReference type="Proteomes" id="UP000694388">
    <property type="component" value="Unplaced"/>
</dbReference>
<feature type="domain" description="MRH" evidence="11">
    <location>
        <begin position="50"/>
        <end position="169"/>
    </location>
</feature>
<keyword evidence="6" id="KW-1015">Disulfide bond</keyword>
<dbReference type="FunFam" id="2.70.130.10:FF:000002">
    <property type="entry name" value="protein OS-9 isoform X1"/>
    <property type="match status" value="1"/>
</dbReference>
<dbReference type="InterPro" id="IPR045149">
    <property type="entry name" value="OS-9-like"/>
</dbReference>
<evidence type="ECO:0000256" key="7">
    <source>
        <dbReference type="ARBA" id="ARBA00023180"/>
    </source>
</evidence>
<dbReference type="GeneTree" id="ENSGT00530000063603"/>
<reference evidence="12" key="1">
    <citation type="submission" date="2025-08" db="UniProtKB">
        <authorList>
            <consortium name="Ensembl"/>
        </authorList>
    </citation>
    <scope>IDENTIFICATION</scope>
</reference>
<keyword evidence="13" id="KW-1185">Reference proteome</keyword>
<evidence type="ECO:0000256" key="6">
    <source>
        <dbReference type="ARBA" id="ARBA00023157"/>
    </source>
</evidence>
<protein>
    <recommendedName>
        <fullName evidence="10">Endoplasmic reticulum lectin</fullName>
    </recommendedName>
</protein>
<comment type="subcellular location">
    <subcellularLocation>
        <location evidence="1 10">Endoplasmic reticulum lumen</location>
    </subcellularLocation>
</comment>
<evidence type="ECO:0000256" key="4">
    <source>
        <dbReference type="ARBA" id="ARBA00022734"/>
    </source>
</evidence>
<dbReference type="PANTHER" id="PTHR15414:SF5">
    <property type="entry name" value="PROTEIN OS-9"/>
    <property type="match status" value="1"/>
</dbReference>
<dbReference type="InterPro" id="IPR044865">
    <property type="entry name" value="MRH_dom"/>
</dbReference>
<evidence type="ECO:0000256" key="5">
    <source>
        <dbReference type="ARBA" id="ARBA00022824"/>
    </source>
</evidence>
<keyword evidence="4 10" id="KW-0430">Lectin</keyword>
<evidence type="ECO:0000256" key="9">
    <source>
        <dbReference type="ARBA" id="ARBA00066177"/>
    </source>
</evidence>
<comment type="subunit">
    <text evidence="9">Component of the HRD1 complex, which comprises at least SYNV1/HRD1, DERL1/2, FAM8A1, HERPUD1/HERP, OS9, SEL1L and UBE2J1. FAM8A1 is stabilized by interaction with SYNV1, which prevents its proteasomal degradation. OS9 and UBE2J1 recruitment to the complex may be mediated by SEL1L. Through this complex, may interact with ERLEC1 and HSPA5. Interacts (via C-terminus) with CPNE6 (via second C2 domain); this interaction occurs in a calcium-dependent manner in vitro. Interacts with CREB3.</text>
</comment>
<evidence type="ECO:0000256" key="2">
    <source>
        <dbReference type="ARBA" id="ARBA00009918"/>
    </source>
</evidence>
<evidence type="ECO:0000256" key="3">
    <source>
        <dbReference type="ARBA" id="ARBA00022729"/>
    </source>
</evidence>
<dbReference type="Pfam" id="PF07915">
    <property type="entry name" value="PRKCSH"/>
    <property type="match status" value="1"/>
</dbReference>
<keyword evidence="5 10" id="KW-0256">Endoplasmic reticulum</keyword>
<organism evidence="12 13">
    <name type="scientific">Eptatretus burgeri</name>
    <name type="common">Inshore hagfish</name>
    <dbReference type="NCBI Taxonomy" id="7764"/>
    <lineage>
        <taxon>Eukaryota</taxon>
        <taxon>Metazoa</taxon>
        <taxon>Chordata</taxon>
        <taxon>Craniata</taxon>
        <taxon>Vertebrata</taxon>
        <taxon>Cyclostomata</taxon>
        <taxon>Myxini</taxon>
        <taxon>Myxiniformes</taxon>
        <taxon>Myxinidae</taxon>
        <taxon>Eptatretinae</taxon>
        <taxon>Eptatretus</taxon>
    </lineage>
</organism>
<accession>A0A8C4PXL5</accession>
<dbReference type="GO" id="GO:0005788">
    <property type="term" value="C:endoplasmic reticulum lumen"/>
    <property type="evidence" value="ECO:0007669"/>
    <property type="project" value="UniProtKB-SubCell"/>
</dbReference>